<dbReference type="EMBL" id="BMLY01000004">
    <property type="protein sequence ID" value="GGP26892.1"/>
    <property type="molecule type" value="Genomic_DNA"/>
</dbReference>
<reference evidence="3" key="1">
    <citation type="journal article" date="2019" name="Int. J. Syst. Evol. Microbiol.">
        <title>The Global Catalogue of Microorganisms (GCM) 10K type strain sequencing project: providing services to taxonomists for standard genome sequencing and annotation.</title>
        <authorList>
            <consortium name="The Broad Institute Genomics Platform"/>
            <consortium name="The Broad Institute Genome Sequencing Center for Infectious Disease"/>
            <person name="Wu L."/>
            <person name="Ma J."/>
        </authorList>
    </citation>
    <scope>NUCLEOTIDE SEQUENCE [LARGE SCALE GENOMIC DNA]</scope>
    <source>
        <strain evidence="3">CGMCC 1.8860</strain>
    </source>
</reference>
<keyword evidence="3" id="KW-1185">Reference proteome</keyword>
<feature type="transmembrane region" description="Helical" evidence="1">
    <location>
        <begin position="67"/>
        <end position="86"/>
    </location>
</feature>
<dbReference type="SUPFAM" id="SSF103473">
    <property type="entry name" value="MFS general substrate transporter"/>
    <property type="match status" value="1"/>
</dbReference>
<comment type="caution">
    <text evidence="2">The sequence shown here is derived from an EMBL/GenBank/DDBJ whole genome shotgun (WGS) entry which is preliminary data.</text>
</comment>
<dbReference type="Proteomes" id="UP000621859">
    <property type="component" value="Unassembled WGS sequence"/>
</dbReference>
<keyword evidence="1" id="KW-0812">Transmembrane</keyword>
<proteinExistence type="predicted"/>
<keyword evidence="1" id="KW-0472">Membrane</keyword>
<feature type="transmembrane region" description="Helical" evidence="1">
    <location>
        <begin position="16"/>
        <end position="34"/>
    </location>
</feature>
<evidence type="ECO:0000313" key="3">
    <source>
        <dbReference type="Proteomes" id="UP000621859"/>
    </source>
</evidence>
<dbReference type="InterPro" id="IPR036259">
    <property type="entry name" value="MFS_trans_sf"/>
</dbReference>
<evidence type="ECO:0000256" key="1">
    <source>
        <dbReference type="SAM" id="Phobius"/>
    </source>
</evidence>
<evidence type="ECO:0008006" key="4">
    <source>
        <dbReference type="Google" id="ProtNLM"/>
    </source>
</evidence>
<protein>
    <recommendedName>
        <fullName evidence="4">Major facilitator superfamily (MFS) profile domain-containing protein</fullName>
    </recommendedName>
</protein>
<keyword evidence="1" id="KW-1133">Transmembrane helix</keyword>
<accession>A0ABQ2PMP5</accession>
<feature type="transmembrane region" description="Helical" evidence="1">
    <location>
        <begin position="41"/>
        <end position="61"/>
    </location>
</feature>
<gene>
    <name evidence="2" type="ORF">GCM10010971_27110</name>
</gene>
<name>A0ABQ2PMP5_9NEIS</name>
<evidence type="ECO:0000313" key="2">
    <source>
        <dbReference type="EMBL" id="GGP26892.1"/>
    </source>
</evidence>
<organism evidence="2 3">
    <name type="scientific">Silvimonas amylolytica</name>
    <dbReference type="NCBI Taxonomy" id="449663"/>
    <lineage>
        <taxon>Bacteria</taxon>
        <taxon>Pseudomonadati</taxon>
        <taxon>Pseudomonadota</taxon>
        <taxon>Betaproteobacteria</taxon>
        <taxon>Neisseriales</taxon>
        <taxon>Chitinibacteraceae</taxon>
        <taxon>Silvimonas</taxon>
    </lineage>
</organism>
<sequence length="153" mass="16274">MNDFSVPQTGQQTRAPLQYLTLLALCLAVLVAQVDTAVINLAARAIGIALAAGTSQLQWVVDSYNLLYASLLLTGGGAGGSARSAFDIHHRRRTVYAGFCTLFCRAQRANADRRTFAGRAGRCIADPGVARFDPGDLARSSHTWASLGYLGCL</sequence>